<reference evidence="3" key="1">
    <citation type="submission" date="2016-11" db="EMBL/GenBank/DDBJ databases">
        <authorList>
            <person name="Varghese N."/>
            <person name="Submissions S."/>
        </authorList>
    </citation>
    <scope>NUCLEOTIDE SEQUENCE [LARGE SCALE GENOMIC DNA]</scope>
    <source>
        <strain evidence="3">DSM 15449</strain>
    </source>
</reference>
<organism evidence="2 3">
    <name type="scientific">Desulfosporosinus lacus DSM 15449</name>
    <dbReference type="NCBI Taxonomy" id="1121420"/>
    <lineage>
        <taxon>Bacteria</taxon>
        <taxon>Bacillati</taxon>
        <taxon>Bacillota</taxon>
        <taxon>Clostridia</taxon>
        <taxon>Eubacteriales</taxon>
        <taxon>Desulfitobacteriaceae</taxon>
        <taxon>Desulfosporosinus</taxon>
    </lineage>
</organism>
<dbReference type="AlphaFoldDB" id="A0A1M5QR70"/>
<dbReference type="GO" id="GO:0003677">
    <property type="term" value="F:DNA binding"/>
    <property type="evidence" value="ECO:0007669"/>
    <property type="project" value="InterPro"/>
</dbReference>
<evidence type="ECO:0008006" key="4">
    <source>
        <dbReference type="Google" id="ProtNLM"/>
    </source>
</evidence>
<accession>A0A1M5QR70</accession>
<dbReference type="InterPro" id="IPR011010">
    <property type="entry name" value="DNA_brk_join_enz"/>
</dbReference>
<evidence type="ECO:0000313" key="2">
    <source>
        <dbReference type="EMBL" id="SHH16562.1"/>
    </source>
</evidence>
<sequence length="640" mass="75242">MVEQIILAINETDWYSKNVAQTLFNLSEGTGHAPSEMKYIELNMQIAPSVNFANNFWDFSGSVKRKLYDTSFYKFNFKDIRSTGLRFLAKRYVLRSLFDDRNSYSSVESGFLTVKKFIKFLESHHIQSPGAITSRLLEIHWSERKKYLKEAGKVRVLKDLRKFLTEVDNVEHTWSENEFEEVLSDYNRSLIKYQIENDKTPNIPNDLFDRIISCAIKDLDDEELDVAQRMTAGKVVLFSQIGMRQGEGKKMETNKLSSESIFNGAQTAYVMEFWTYKTTRSKDGRWAQTRMTPQAVKAYEKLDELGRSIREKTGSSLLFPSARGKEFSSSGYQCPFMTFFYRHQEDLKFDTLSHYELENQVKKTTVKKAHINSSRYIPDDESDNEFYYINFHQFRVAVVNKLKDKVSLQWIKIHMNHLEEEMTKHYFRDDKKTIIEETFKFRASSNGLLETNPDNVDSAEIKKELNDPFFKENYEAINNFLRRKKLSIHNDLKEIVKVLSTPVRDMELGYCLNALGRVCERQERLTLQEKWYSARVKIPNIVNLPFTYKRFVEKMVLVEHNEKVTAKNQLYQRSYELERASLEKLCINSLYPELELLMKEIDLNGVELIVKNYPKLEDIINSFTRIETECLKWMPKAPIA</sequence>
<dbReference type="Proteomes" id="UP000183954">
    <property type="component" value="Unassembled WGS sequence"/>
</dbReference>
<dbReference type="InterPro" id="IPR013762">
    <property type="entry name" value="Integrase-like_cat_sf"/>
</dbReference>
<dbReference type="EMBL" id="FQXJ01000003">
    <property type="protein sequence ID" value="SHH16562.1"/>
    <property type="molecule type" value="Genomic_DNA"/>
</dbReference>
<evidence type="ECO:0000313" key="3">
    <source>
        <dbReference type="Proteomes" id="UP000183954"/>
    </source>
</evidence>
<gene>
    <name evidence="2" type="ORF">SAMN02746098_00340</name>
</gene>
<dbReference type="STRING" id="1121420.SAMN02746098_00340"/>
<name>A0A1M5QR70_9FIRM</name>
<dbReference type="Gene3D" id="1.10.443.10">
    <property type="entry name" value="Intergrase catalytic core"/>
    <property type="match status" value="1"/>
</dbReference>
<dbReference type="RefSeq" id="WP_084110122.1">
    <property type="nucleotide sequence ID" value="NZ_FQXJ01000003.1"/>
</dbReference>
<protein>
    <recommendedName>
        <fullName evidence="4">Phage integrase family protein</fullName>
    </recommendedName>
</protein>
<keyword evidence="1" id="KW-0233">DNA recombination</keyword>
<dbReference type="OrthoDB" id="1803733at2"/>
<dbReference type="GO" id="GO:0006310">
    <property type="term" value="P:DNA recombination"/>
    <property type="evidence" value="ECO:0007669"/>
    <property type="project" value="UniProtKB-KW"/>
</dbReference>
<keyword evidence="3" id="KW-1185">Reference proteome</keyword>
<proteinExistence type="predicted"/>
<evidence type="ECO:0000256" key="1">
    <source>
        <dbReference type="ARBA" id="ARBA00023172"/>
    </source>
</evidence>
<dbReference type="SUPFAM" id="SSF56349">
    <property type="entry name" value="DNA breaking-rejoining enzymes"/>
    <property type="match status" value="1"/>
</dbReference>
<dbReference type="GO" id="GO:0015074">
    <property type="term" value="P:DNA integration"/>
    <property type="evidence" value="ECO:0007669"/>
    <property type="project" value="InterPro"/>
</dbReference>